<keyword evidence="2" id="KW-0812">Transmembrane</keyword>
<keyword evidence="2" id="KW-0472">Membrane</keyword>
<accession>G0TUB7</accession>
<dbReference type="EMBL" id="HE573020">
    <property type="protein sequence ID" value="CCC47551.1"/>
    <property type="molecule type" value="Genomic_DNA"/>
</dbReference>
<feature type="compositionally biased region" description="Polar residues" evidence="1">
    <location>
        <begin position="130"/>
        <end position="139"/>
    </location>
</feature>
<reference evidence="3" key="1">
    <citation type="journal article" date="2012" name="Proc. Natl. Acad. Sci. U.S.A.">
        <title>Antigenic diversity is generated by distinct evolutionary mechanisms in African trypanosome species.</title>
        <authorList>
            <person name="Jackson A.P."/>
            <person name="Berry A."/>
            <person name="Aslett M."/>
            <person name="Allison H.C."/>
            <person name="Burton P."/>
            <person name="Vavrova-Anderson J."/>
            <person name="Brown R."/>
            <person name="Browne H."/>
            <person name="Corton N."/>
            <person name="Hauser H."/>
            <person name="Gamble J."/>
            <person name="Gilderthorp R."/>
            <person name="Marcello L."/>
            <person name="McQuillan J."/>
            <person name="Otto T.D."/>
            <person name="Quail M.A."/>
            <person name="Sanders M.J."/>
            <person name="van Tonder A."/>
            <person name="Ginger M.L."/>
            <person name="Field M.C."/>
            <person name="Barry J.D."/>
            <person name="Hertz-Fowler C."/>
            <person name="Berriman M."/>
        </authorList>
    </citation>
    <scope>NUCLEOTIDE SEQUENCE</scope>
    <source>
        <strain evidence="3">Y486</strain>
    </source>
</reference>
<sequence length="139" mass="15205">MVGHRLLFPLGLLVVVHSIYLAFGVREALQRHHHGTDTGGVSPSVFPALHKGNTHIDGSNLYIFLELFIGMGMAMIGYVKISTFKRARLVDKNCFERYDSIAHTGVGFMHFNHRGAAAGSRGKKGPNGEATMTAQKKNV</sequence>
<dbReference type="VEuPathDB" id="TriTrypDB:TvY486_0402170"/>
<name>G0TUB7_TRYVY</name>
<evidence type="ECO:0000313" key="3">
    <source>
        <dbReference type="EMBL" id="CCC47551.1"/>
    </source>
</evidence>
<protein>
    <recommendedName>
        <fullName evidence="4">Membrane magnesium transporter</fullName>
    </recommendedName>
</protein>
<evidence type="ECO:0000256" key="2">
    <source>
        <dbReference type="SAM" id="Phobius"/>
    </source>
</evidence>
<feature type="region of interest" description="Disordered" evidence="1">
    <location>
        <begin position="117"/>
        <end position="139"/>
    </location>
</feature>
<evidence type="ECO:0008006" key="4">
    <source>
        <dbReference type="Google" id="ProtNLM"/>
    </source>
</evidence>
<proteinExistence type="predicted"/>
<feature type="transmembrane region" description="Helical" evidence="2">
    <location>
        <begin position="61"/>
        <end position="79"/>
    </location>
</feature>
<keyword evidence="2" id="KW-1133">Transmembrane helix</keyword>
<evidence type="ECO:0000256" key="1">
    <source>
        <dbReference type="SAM" id="MobiDB-lite"/>
    </source>
</evidence>
<gene>
    <name evidence="3" type="ORF">TVY486_0402170</name>
</gene>
<organism evidence="3">
    <name type="scientific">Trypanosoma vivax (strain Y486)</name>
    <dbReference type="NCBI Taxonomy" id="1055687"/>
    <lineage>
        <taxon>Eukaryota</taxon>
        <taxon>Discoba</taxon>
        <taxon>Euglenozoa</taxon>
        <taxon>Kinetoplastea</taxon>
        <taxon>Metakinetoplastina</taxon>
        <taxon>Trypanosomatida</taxon>
        <taxon>Trypanosomatidae</taxon>
        <taxon>Trypanosoma</taxon>
        <taxon>Duttonella</taxon>
    </lineage>
</organism>
<dbReference type="AlphaFoldDB" id="G0TUB7"/>